<dbReference type="AlphaFoldDB" id="A0AAD2DBG5"/>
<dbReference type="EMBL" id="CAMPGE010028877">
    <property type="protein sequence ID" value="CAI2386376.1"/>
    <property type="molecule type" value="Genomic_DNA"/>
</dbReference>
<gene>
    <name evidence="1" type="ORF">ECRASSUSDP1_LOCUS27989</name>
</gene>
<proteinExistence type="predicted"/>
<reference evidence="1" key="1">
    <citation type="submission" date="2023-07" db="EMBL/GenBank/DDBJ databases">
        <authorList>
            <consortium name="AG Swart"/>
            <person name="Singh M."/>
            <person name="Singh A."/>
            <person name="Seah K."/>
            <person name="Emmerich C."/>
        </authorList>
    </citation>
    <scope>NUCLEOTIDE SEQUENCE</scope>
    <source>
        <strain evidence="1">DP1</strain>
    </source>
</reference>
<sequence length="589" mass="67722">MDNRPPHIKIKHPDNRLIHLNNNRAISSPVSILSCKSSGDAQDYNFSILNQKNSYSRSQKKRWLSYNNSDSPTKNKTDIKSKSPAIRTIFEHHSATKVPRIKEKKYTNRMLKTFVSDPNMTYQNGHPSNFRKLLTISGPPSKTNPMSSPIKMFREQEKIAKKDLLSPRRENIILKEKIQKLQNSLDQINHEAKWQDSLISNWLSGKPVPKEQNDKLQKVLGTKCQEKLETIRSKYQIFIQKLKASFSKQIEDLQEVIGDMSNTLFKSDLEALENGAAKTIEKCKKKYQILKTDKKKTDKKLNIIETEYDKMHKDYNKLRFESASTISKLRTENIGMKSELNDLHKKLFKLKDVNIADLDPVEMHRKLRLVQSRLELSERHNFKIEEKLKDINDVFKMMGITLDDLKNGIYTGRMTLKKKLTNSKTTDFSTFFQKSKRGSKVRRNTKKKNEGLMKLKKSRLQFIQRGHLLSLHSDDSKKLLENESASMTSDASSPLIDNKSVAVGSPEKSFKISVNAPKSQTDDDIISDYEESISSRIDRFKNISSINKKSSSGVSEADSFLPGAVHERRDYELRIQGGGIDQLSCFNCI</sequence>
<protein>
    <submittedName>
        <fullName evidence="1">Uncharacterized protein</fullName>
    </submittedName>
</protein>
<dbReference type="Proteomes" id="UP001295684">
    <property type="component" value="Unassembled WGS sequence"/>
</dbReference>
<comment type="caution">
    <text evidence="1">The sequence shown here is derived from an EMBL/GenBank/DDBJ whole genome shotgun (WGS) entry which is preliminary data.</text>
</comment>
<evidence type="ECO:0000313" key="2">
    <source>
        <dbReference type="Proteomes" id="UP001295684"/>
    </source>
</evidence>
<organism evidence="1 2">
    <name type="scientific">Euplotes crassus</name>
    <dbReference type="NCBI Taxonomy" id="5936"/>
    <lineage>
        <taxon>Eukaryota</taxon>
        <taxon>Sar</taxon>
        <taxon>Alveolata</taxon>
        <taxon>Ciliophora</taxon>
        <taxon>Intramacronucleata</taxon>
        <taxon>Spirotrichea</taxon>
        <taxon>Hypotrichia</taxon>
        <taxon>Euplotida</taxon>
        <taxon>Euplotidae</taxon>
        <taxon>Moneuplotes</taxon>
    </lineage>
</organism>
<dbReference type="PROSITE" id="PS51257">
    <property type="entry name" value="PROKAR_LIPOPROTEIN"/>
    <property type="match status" value="1"/>
</dbReference>
<keyword evidence="2" id="KW-1185">Reference proteome</keyword>
<evidence type="ECO:0000313" key="1">
    <source>
        <dbReference type="EMBL" id="CAI2386376.1"/>
    </source>
</evidence>
<accession>A0AAD2DBG5</accession>
<name>A0AAD2DBG5_EUPCR</name>